<dbReference type="EMBL" id="JAHQIW010003504">
    <property type="protein sequence ID" value="KAJ1358893.1"/>
    <property type="molecule type" value="Genomic_DNA"/>
</dbReference>
<gene>
    <name evidence="2" type="ORF">KIN20_017453</name>
</gene>
<evidence type="ECO:0000313" key="2">
    <source>
        <dbReference type="EMBL" id="KAJ1358893.1"/>
    </source>
</evidence>
<proteinExistence type="predicted"/>
<protein>
    <submittedName>
        <fullName evidence="2">Uncharacterized protein</fullName>
    </submittedName>
</protein>
<keyword evidence="3" id="KW-1185">Reference proteome</keyword>
<name>A0AAD5MNA4_PARTN</name>
<reference evidence="2" key="1">
    <citation type="submission" date="2021-06" db="EMBL/GenBank/DDBJ databases">
        <title>Parelaphostrongylus tenuis whole genome reference sequence.</title>
        <authorList>
            <person name="Garwood T.J."/>
            <person name="Larsen P.A."/>
            <person name="Fountain-Jones N.M."/>
            <person name="Garbe J.R."/>
            <person name="Macchietto M.G."/>
            <person name="Kania S.A."/>
            <person name="Gerhold R.W."/>
            <person name="Richards J.E."/>
            <person name="Wolf T.M."/>
        </authorList>
    </citation>
    <scope>NUCLEOTIDE SEQUENCE</scope>
    <source>
        <strain evidence="2">MNPRO001-30</strain>
        <tissue evidence="2">Meninges</tissue>
    </source>
</reference>
<feature type="chain" id="PRO_5042064899" evidence="1">
    <location>
        <begin position="21"/>
        <end position="227"/>
    </location>
</feature>
<comment type="caution">
    <text evidence="2">The sequence shown here is derived from an EMBL/GenBank/DDBJ whole genome shotgun (WGS) entry which is preliminary data.</text>
</comment>
<organism evidence="2 3">
    <name type="scientific">Parelaphostrongylus tenuis</name>
    <name type="common">Meningeal worm</name>
    <dbReference type="NCBI Taxonomy" id="148309"/>
    <lineage>
        <taxon>Eukaryota</taxon>
        <taxon>Metazoa</taxon>
        <taxon>Ecdysozoa</taxon>
        <taxon>Nematoda</taxon>
        <taxon>Chromadorea</taxon>
        <taxon>Rhabditida</taxon>
        <taxon>Rhabditina</taxon>
        <taxon>Rhabditomorpha</taxon>
        <taxon>Strongyloidea</taxon>
        <taxon>Metastrongylidae</taxon>
        <taxon>Parelaphostrongylus</taxon>
    </lineage>
</organism>
<keyword evidence="1" id="KW-0732">Signal</keyword>
<feature type="signal peptide" evidence="1">
    <location>
        <begin position="1"/>
        <end position="20"/>
    </location>
</feature>
<evidence type="ECO:0000313" key="3">
    <source>
        <dbReference type="Proteomes" id="UP001196413"/>
    </source>
</evidence>
<sequence>MTRFPGLLILLLSTILAVLGCGVMPQGQAVTRNFRLSGFTLPVNMVFTVSAGAPVQFSGIAASSDAAKSFVSRLVLQTVTEVLEQQGRSAGLPDVIISNILNQLTVQINYDPFECKTLSALKPGETMVKGVAMDKLPNCIIVGNTVTALCTVVSANGAQMCDLSMADNKIANIPPKHLSISGTFTTSNVIMANWSREMWQSVVNRAVRMLAAGPFRSNFVSALATVG</sequence>
<evidence type="ECO:0000256" key="1">
    <source>
        <dbReference type="SAM" id="SignalP"/>
    </source>
</evidence>
<dbReference type="PROSITE" id="PS51257">
    <property type="entry name" value="PROKAR_LIPOPROTEIN"/>
    <property type="match status" value="1"/>
</dbReference>
<accession>A0AAD5MNA4</accession>
<dbReference type="Proteomes" id="UP001196413">
    <property type="component" value="Unassembled WGS sequence"/>
</dbReference>
<dbReference type="AlphaFoldDB" id="A0AAD5MNA4"/>